<reference evidence="2 3" key="1">
    <citation type="journal article" date="2011" name="PLoS Genet.">
        <title>Comparative genomic analysis of human fungal pathogens causing paracoccidioidomycosis.</title>
        <authorList>
            <person name="Desjardins C.A."/>
            <person name="Champion M.D."/>
            <person name="Holder J.W."/>
            <person name="Muszewska A."/>
            <person name="Goldberg J."/>
            <person name="Bailao A.M."/>
            <person name="Brigido M.M."/>
            <person name="Ferreira M.E."/>
            <person name="Garcia A.M."/>
            <person name="Grynberg M."/>
            <person name="Gujja S."/>
            <person name="Heiman D.I."/>
            <person name="Henn M.R."/>
            <person name="Kodira C.D."/>
            <person name="Leon-Narvaez H."/>
            <person name="Longo L.V."/>
            <person name="Ma L.J."/>
            <person name="Malavazi I."/>
            <person name="Matsuo A.L."/>
            <person name="Morais F.V."/>
            <person name="Pereira M."/>
            <person name="Rodriguez-Brito S."/>
            <person name="Sakthikumar S."/>
            <person name="Salem-Izacc S.M."/>
            <person name="Sykes S.M."/>
            <person name="Teixeira M.M."/>
            <person name="Vallejo M.C."/>
            <person name="Walter M.E."/>
            <person name="Yandava C."/>
            <person name="Young S."/>
            <person name="Zeng Q."/>
            <person name="Zucker J."/>
            <person name="Felipe M.S."/>
            <person name="Goldman G.H."/>
            <person name="Haas B.J."/>
            <person name="McEwen J.G."/>
            <person name="Nino-Vega G."/>
            <person name="Puccia R."/>
            <person name="San-Blas G."/>
            <person name="Soares C.M."/>
            <person name="Birren B.W."/>
            <person name="Cuomo C.A."/>
        </authorList>
    </citation>
    <scope>NUCLEOTIDE SEQUENCE [LARGE SCALE GENOMIC DNA]</scope>
    <source>
        <strain evidence="3">ATCC MYA-826 / Pb01</strain>
    </source>
</reference>
<evidence type="ECO:0000256" key="1">
    <source>
        <dbReference type="SAM" id="MobiDB-lite"/>
    </source>
</evidence>
<gene>
    <name evidence="2" type="ORF">PAAG_02492</name>
</gene>
<evidence type="ECO:0000313" key="2">
    <source>
        <dbReference type="EMBL" id="EEH40437.1"/>
    </source>
</evidence>
<dbReference type="KEGG" id="pbl:PAAG_02492"/>
<keyword evidence="3" id="KW-1185">Reference proteome</keyword>
<dbReference type="OMA" id="PTHIIGR"/>
<dbReference type="VEuPathDB" id="FungiDB:PAAG_02492"/>
<feature type="region of interest" description="Disordered" evidence="1">
    <location>
        <begin position="29"/>
        <end position="60"/>
    </location>
</feature>
<sequence>MNGQWGRSLSLPQHMDVFTFSASPAMPCQLSFSRPQTPPSPDQSCSKRPRPLTDVDGEGSMDLQNKKRRLRLVFVTSRLSLPFSAPPTHIIGRGSSKIAVWAKQKALGRNLLRKTAIMNRVRKHALSIHNNDPVQFDVARQLAVLLTHQNPLLSPTETAPFANAQARSDNFMWTAGICQKPSMSPPNLQNQHLPLPLKNPYNTYSSPSPSLRQYIPLPPPPLDLTNYDVFDNEDGYFDSDSDGELEGNDGKSYRVYSDFNILEPSEPVVDDHDAIASFDSLIFGSQFLLTESVEDEESIGICLE</sequence>
<protein>
    <submittedName>
        <fullName evidence="2">Uncharacterized protein</fullName>
    </submittedName>
</protein>
<dbReference type="STRING" id="502779.C1GV19"/>
<dbReference type="AlphaFoldDB" id="C1GV19"/>
<organism evidence="2 3">
    <name type="scientific">Paracoccidioides lutzii (strain ATCC MYA-826 / Pb01)</name>
    <name type="common">Paracoccidioides brasiliensis</name>
    <dbReference type="NCBI Taxonomy" id="502779"/>
    <lineage>
        <taxon>Eukaryota</taxon>
        <taxon>Fungi</taxon>
        <taxon>Dikarya</taxon>
        <taxon>Ascomycota</taxon>
        <taxon>Pezizomycotina</taxon>
        <taxon>Eurotiomycetes</taxon>
        <taxon>Eurotiomycetidae</taxon>
        <taxon>Onygenales</taxon>
        <taxon>Ajellomycetaceae</taxon>
        <taxon>Paracoccidioides</taxon>
    </lineage>
</organism>
<dbReference type="GeneID" id="9099104"/>
<dbReference type="HOGENOM" id="CLU_065830_0_0_1"/>
<proteinExistence type="predicted"/>
<dbReference type="Proteomes" id="UP000002059">
    <property type="component" value="Partially assembled WGS sequence"/>
</dbReference>
<evidence type="ECO:0000313" key="3">
    <source>
        <dbReference type="Proteomes" id="UP000002059"/>
    </source>
</evidence>
<name>C1GV19_PARBA</name>
<dbReference type="eggNOG" id="ENOG502RA82">
    <property type="taxonomic scope" value="Eukaryota"/>
</dbReference>
<dbReference type="EMBL" id="KN293996">
    <property type="protein sequence ID" value="EEH40437.1"/>
    <property type="molecule type" value="Genomic_DNA"/>
</dbReference>
<dbReference type="RefSeq" id="XP_002795786.1">
    <property type="nucleotide sequence ID" value="XM_002795740.1"/>
</dbReference>
<accession>C1GV19</accession>
<dbReference type="OrthoDB" id="5387995at2759"/>